<organism evidence="2 3">
    <name type="scientific">Cellulomonas fimi</name>
    <dbReference type="NCBI Taxonomy" id="1708"/>
    <lineage>
        <taxon>Bacteria</taxon>
        <taxon>Bacillati</taxon>
        <taxon>Actinomycetota</taxon>
        <taxon>Actinomycetes</taxon>
        <taxon>Micrococcales</taxon>
        <taxon>Cellulomonadaceae</taxon>
        <taxon>Cellulomonas</taxon>
    </lineage>
</organism>
<dbReference type="InterPro" id="IPR019606">
    <property type="entry name" value="GerMN"/>
</dbReference>
<keyword evidence="3" id="KW-1185">Reference proteome</keyword>
<dbReference type="InterPro" id="IPR018910">
    <property type="entry name" value="LpqB_C"/>
</dbReference>
<dbReference type="Pfam" id="PF10647">
    <property type="entry name" value="Gmad1"/>
    <property type="match status" value="1"/>
</dbReference>
<gene>
    <name evidence="2" type="ORF">HIR71_11330</name>
</gene>
<comment type="caution">
    <text evidence="2">The sequence shown here is derived from an EMBL/GenBank/DDBJ whole genome shotgun (WGS) entry which is preliminary data.</text>
</comment>
<accession>A0A7Y0LYY6</accession>
<dbReference type="AlphaFoldDB" id="A0A7Y0LYY6"/>
<evidence type="ECO:0000313" key="3">
    <source>
        <dbReference type="Proteomes" id="UP000562124"/>
    </source>
</evidence>
<dbReference type="Pfam" id="PF25976">
    <property type="entry name" value="LpqB_N"/>
    <property type="match status" value="1"/>
</dbReference>
<dbReference type="RefSeq" id="WP_169325178.1">
    <property type="nucleotide sequence ID" value="NZ_JABCJJ010000017.1"/>
</dbReference>
<dbReference type="SMART" id="SM00909">
    <property type="entry name" value="Germane"/>
    <property type="match status" value="1"/>
</dbReference>
<protein>
    <recommendedName>
        <fullName evidence="1">GerMN domain-containing protein</fullName>
    </recommendedName>
</protein>
<dbReference type="Pfam" id="PF10646">
    <property type="entry name" value="Germane"/>
    <property type="match status" value="1"/>
</dbReference>
<dbReference type="InterPro" id="IPR059026">
    <property type="entry name" value="LpqB_N"/>
</dbReference>
<dbReference type="Proteomes" id="UP000562124">
    <property type="component" value="Unassembled WGS sequence"/>
</dbReference>
<feature type="domain" description="GerMN" evidence="1">
    <location>
        <begin position="219"/>
        <end position="309"/>
    </location>
</feature>
<evidence type="ECO:0000313" key="2">
    <source>
        <dbReference type="EMBL" id="NMR20802.1"/>
    </source>
</evidence>
<dbReference type="EMBL" id="JABCJJ010000017">
    <property type="protein sequence ID" value="NMR20802.1"/>
    <property type="molecule type" value="Genomic_DNA"/>
</dbReference>
<reference evidence="2 3" key="1">
    <citation type="submission" date="2020-04" db="EMBL/GenBank/DDBJ databases">
        <title>Sequencing and Assembly of C. fimi.</title>
        <authorList>
            <person name="Ramsey A.R."/>
        </authorList>
    </citation>
    <scope>NUCLEOTIDE SEQUENCE [LARGE SCALE GENOMIC DNA]</scope>
    <source>
        <strain evidence="2 3">SB</strain>
    </source>
</reference>
<name>A0A7Y0LYY6_CELFI</name>
<proteinExistence type="predicted"/>
<evidence type="ECO:0000259" key="1">
    <source>
        <dbReference type="SMART" id="SM00909"/>
    </source>
</evidence>
<sequence length="576" mass="58866">MSRASAGASGRPGASTRARRRAVVGLVASVLAVVLAGCVGLPTRGPVGEGDGAADEPGTVFPLAYSPAADAQPEEIVQGFLAAGAAGLGDNHAVARQYLAGVARTAWQPSEGVVVYSTAEPLDIDRVNETQVSVTLSVAATVDADGRYSESPPGSQQGVVFDVVQDDADQWRISGLGDGVLLSEPIFYSVYRPTSLYFLAPARDMLVPEVRWFPQRNAPTYAVRALLAGPSTWLRDSVATAVPEGTRLAVESVPVDAEGRATVDLTAAVASAGAADRALLKAQLEHTLERLRVSTVDVSIAGLPMVEPPPAEVQSDPSPGGPLQALSDGQLVRLTGGSLEPVEAVGPLGGLDPRDPAAGLGGVPQVLLAGPDRLVLAPTSAEPARTLLGGRSLLAPSVDLHGWVWSGTADSPDSFTAVRADGTTVEVAVAWLDGRTVRSVRVSRDGTRVAIVSAGPDGATVDVAGVVRGESGTPLRVGDRTRVGGRLTNATQAVWVDESDLAVLGVSGTTTGQTMHLVPLAGRTRALPALEGAVAIAAGKGERALYVGTADGTLYTLQGTSWAQVATGVTDPAFPG</sequence>